<proteinExistence type="predicted"/>
<organism evidence="2 3">
    <name type="scientific">Dunaliella salina</name>
    <name type="common">Green alga</name>
    <name type="synonym">Protococcus salinus</name>
    <dbReference type="NCBI Taxonomy" id="3046"/>
    <lineage>
        <taxon>Eukaryota</taxon>
        <taxon>Viridiplantae</taxon>
        <taxon>Chlorophyta</taxon>
        <taxon>core chlorophytes</taxon>
        <taxon>Chlorophyceae</taxon>
        <taxon>CS clade</taxon>
        <taxon>Chlamydomonadales</taxon>
        <taxon>Dunaliellaceae</taxon>
        <taxon>Dunaliella</taxon>
    </lineage>
</organism>
<keyword evidence="2" id="KW-0808">Transferase</keyword>
<reference evidence="2" key="1">
    <citation type="submission" date="2017-08" db="EMBL/GenBank/DDBJ databases">
        <authorList>
            <person name="Polle J.E."/>
            <person name="Barry K."/>
            <person name="Cushman J."/>
            <person name="Schmutz J."/>
            <person name="Tran D."/>
            <person name="Hathwaick L.T."/>
            <person name="Yim W.C."/>
            <person name="Jenkins J."/>
            <person name="Mckie-Krisberg Z.M."/>
            <person name="Prochnik S."/>
            <person name="Lindquist E."/>
            <person name="Dockter R.B."/>
            <person name="Adam C."/>
            <person name="Molina H."/>
            <person name="Bunkerborg J."/>
            <person name="Jin E."/>
            <person name="Buchheim M."/>
            <person name="Magnuson J."/>
        </authorList>
    </citation>
    <scope>NUCLEOTIDE SEQUENCE</scope>
    <source>
        <strain evidence="2">CCAP 19/18</strain>
    </source>
</reference>
<dbReference type="PANTHER" id="PTHR43215">
    <property type="entry name" value="RADIAL SPOKE HEAD 1 HOMOLOG"/>
    <property type="match status" value="1"/>
</dbReference>
<protein>
    <submittedName>
        <fullName evidence="2">Phosphatidylinositol monophosphate kinase</fullName>
    </submittedName>
</protein>
<keyword evidence="3" id="KW-1185">Reference proteome</keyword>
<dbReference type="PANTHER" id="PTHR43215:SF14">
    <property type="entry name" value="RADIAL SPOKE HEAD 1 HOMOLOG"/>
    <property type="match status" value="1"/>
</dbReference>
<dbReference type="SMART" id="SM00698">
    <property type="entry name" value="MORN"/>
    <property type="match status" value="6"/>
</dbReference>
<gene>
    <name evidence="2" type="ORF">DUNSADRAFT_8870</name>
</gene>
<evidence type="ECO:0000256" key="1">
    <source>
        <dbReference type="ARBA" id="ARBA00022737"/>
    </source>
</evidence>
<dbReference type="GO" id="GO:0016301">
    <property type="term" value="F:kinase activity"/>
    <property type="evidence" value="ECO:0007669"/>
    <property type="project" value="UniProtKB-KW"/>
</dbReference>
<dbReference type="Pfam" id="PF02493">
    <property type="entry name" value="MORN"/>
    <property type="match status" value="6"/>
</dbReference>
<dbReference type="EMBL" id="MU069467">
    <property type="protein sequence ID" value="KAF5842183.1"/>
    <property type="molecule type" value="Genomic_DNA"/>
</dbReference>
<dbReference type="Proteomes" id="UP000815325">
    <property type="component" value="Unassembled WGS sequence"/>
</dbReference>
<name>A0ABQ7H5P7_DUNSA</name>
<dbReference type="SUPFAM" id="SSF82185">
    <property type="entry name" value="Histone H3 K4-specific methyltransferase SET7/9 N-terminal domain"/>
    <property type="match status" value="2"/>
</dbReference>
<keyword evidence="2" id="KW-0418">Kinase</keyword>
<evidence type="ECO:0000313" key="2">
    <source>
        <dbReference type="EMBL" id="KAF5842183.1"/>
    </source>
</evidence>
<comment type="caution">
    <text evidence="2">The sequence shown here is derived from an EMBL/GenBank/DDBJ whole genome shotgun (WGS) entry which is preliminary data.</text>
</comment>
<accession>A0ABQ7H5P7</accession>
<dbReference type="InterPro" id="IPR003409">
    <property type="entry name" value="MORN"/>
</dbReference>
<keyword evidence="1" id="KW-0677">Repeat</keyword>
<sequence length="210" mass="23613">MLDNHKGSFSKRSGDFFLYSKQFKNGDSYTGQWKDDKPDGDGKYVWEMGSWYEGTWQCGKQHGVGKYVWPSGATYQGEWRAGSIHGVGTMTSPTPRLEPNPSYANPLGLSLSFGGPGTRNQHLVYSTGTISRYQGSWVADKRHGLGKQIYAKGDIYEGLWKQDLQDGPGRYMFTSGDEYDGEWREGLMSGQGTFVWSGGERYDGHWKVSR</sequence>
<dbReference type="Gene3D" id="2.20.110.10">
    <property type="entry name" value="Histone H3 K4-specific methyltransferase SET7/9 N-terminal domain"/>
    <property type="match status" value="3"/>
</dbReference>
<evidence type="ECO:0000313" key="3">
    <source>
        <dbReference type="Proteomes" id="UP000815325"/>
    </source>
</evidence>